<evidence type="ECO:0000313" key="2">
    <source>
        <dbReference type="Proteomes" id="UP000030475"/>
    </source>
</evidence>
<comment type="caution">
    <text evidence="1">The sequence shown here is derived from an EMBL/GenBank/DDBJ whole genome shotgun (WGS) entry which is preliminary data.</text>
</comment>
<reference evidence="1 2" key="1">
    <citation type="submission" date="2014-08" db="EMBL/GenBank/DDBJ databases">
        <authorList>
            <person name="Bunnell A."/>
            <person name="Chain P.S."/>
            <person name="Chertkov O."/>
            <person name="Currie B.J."/>
            <person name="Daligault H.E."/>
            <person name="Davenport K.W."/>
            <person name="Davis C."/>
            <person name="Gleasner C.D."/>
            <person name="Johnson S.L."/>
            <person name="Kaestli M."/>
            <person name="Koren S."/>
            <person name="Kunde Y.A."/>
            <person name="Mayo M."/>
            <person name="McMurry K.K."/>
            <person name="Price E.P."/>
            <person name="Reitenga K.G."/>
            <person name="Robison R."/>
            <person name="Rosovitz M.J."/>
            <person name="Sarovich D.S."/>
            <person name="Teshima H."/>
        </authorList>
    </citation>
    <scope>NUCLEOTIDE SEQUENCE [LARGE SCALE GENOMIC DNA]</scope>
    <source>
        <strain evidence="1 2">MSHR44</strain>
    </source>
</reference>
<protein>
    <submittedName>
        <fullName evidence="1">Uncharacterized protein</fullName>
    </submittedName>
</protein>
<accession>A0AA40MEC8</accession>
<name>A0AA40MEC8_BURPE</name>
<dbReference type="Proteomes" id="UP000030475">
    <property type="component" value="Unassembled WGS sequence"/>
</dbReference>
<evidence type="ECO:0000313" key="1">
    <source>
        <dbReference type="EMBL" id="KGX11737.1"/>
    </source>
</evidence>
<sequence length="62" mass="6927">MNTLEDMVNDYSNLTGEEQGIFMVALSDYVRASPARRTEMVAMWRRATQEGSSQALPAGRSE</sequence>
<proteinExistence type="predicted"/>
<gene>
    <name evidence="1" type="ORF">Y036_4947</name>
</gene>
<organism evidence="1 2">
    <name type="scientific">Burkholderia pseudomallei</name>
    <name type="common">Pseudomonas pseudomallei</name>
    <dbReference type="NCBI Taxonomy" id="28450"/>
    <lineage>
        <taxon>Bacteria</taxon>
        <taxon>Pseudomonadati</taxon>
        <taxon>Pseudomonadota</taxon>
        <taxon>Betaproteobacteria</taxon>
        <taxon>Burkholderiales</taxon>
        <taxon>Burkholderiaceae</taxon>
        <taxon>Burkholderia</taxon>
        <taxon>pseudomallei group</taxon>
    </lineage>
</organism>
<dbReference type="EMBL" id="JQIM01000009">
    <property type="protein sequence ID" value="KGX11737.1"/>
    <property type="molecule type" value="Genomic_DNA"/>
</dbReference>
<dbReference type="AlphaFoldDB" id="A0AA40MEC8"/>